<comment type="subcellular location">
    <subcellularLocation>
        <location evidence="7">Cell membrane</location>
        <topology evidence="7">Peripheral membrane protein</topology>
    </subcellularLocation>
</comment>
<dbReference type="Pfam" id="PF01991">
    <property type="entry name" value="vATP-synt_E"/>
    <property type="match status" value="1"/>
</dbReference>
<accession>A0A1Q6DUT5</accession>
<comment type="similarity">
    <text evidence="1 7">Belongs to the V-ATPase E subunit family.</text>
</comment>
<evidence type="ECO:0000256" key="2">
    <source>
        <dbReference type="ARBA" id="ARBA00022448"/>
    </source>
</evidence>
<keyword evidence="6 7" id="KW-0066">ATP synthesis</keyword>
<keyword evidence="4 7" id="KW-0406">Ion transport</keyword>
<dbReference type="GO" id="GO:0042777">
    <property type="term" value="P:proton motive force-driven plasma membrane ATP synthesis"/>
    <property type="evidence" value="ECO:0007669"/>
    <property type="project" value="UniProtKB-UniRule"/>
</dbReference>
<comment type="subunit">
    <text evidence="7">Has multiple subunits with at least A(3), B(3), C, D, E, F, H, I and proteolipid K(x).</text>
</comment>
<reference evidence="9" key="1">
    <citation type="submission" date="2016-12" db="EMBL/GenBank/DDBJ databases">
        <title>Discovery of methanogenic haloarchaea.</title>
        <authorList>
            <person name="Sorokin D.Y."/>
            <person name="Makarova K.S."/>
            <person name="Abbas B."/>
            <person name="Ferrer M."/>
            <person name="Golyshin P.N."/>
        </authorList>
    </citation>
    <scope>NUCLEOTIDE SEQUENCE [LARGE SCALE GENOMIC DNA]</scope>
    <source>
        <strain evidence="9">HMET1</strain>
    </source>
</reference>
<comment type="function">
    <text evidence="7">Component of the A-type ATP synthase that produces ATP from ADP in the presence of a proton gradient across the membrane.</text>
</comment>
<dbReference type="Gene3D" id="3.30.2320.30">
    <property type="entry name" value="ATP synthase, E subunit, C-terminal"/>
    <property type="match status" value="1"/>
</dbReference>
<evidence type="ECO:0000256" key="7">
    <source>
        <dbReference type="HAMAP-Rule" id="MF_00311"/>
    </source>
</evidence>
<keyword evidence="10" id="KW-1185">Reference proteome</keyword>
<dbReference type="Proteomes" id="UP000185744">
    <property type="component" value="Unassembled WGS sequence"/>
</dbReference>
<dbReference type="HAMAP" id="MF_00311">
    <property type="entry name" value="ATP_synth_E_arch"/>
    <property type="match status" value="1"/>
</dbReference>
<dbReference type="InterPro" id="IPR038495">
    <property type="entry name" value="ATPase_E_C"/>
</dbReference>
<evidence type="ECO:0000256" key="5">
    <source>
        <dbReference type="ARBA" id="ARBA00023136"/>
    </source>
</evidence>
<dbReference type="GO" id="GO:0046961">
    <property type="term" value="F:proton-transporting ATPase activity, rotational mechanism"/>
    <property type="evidence" value="ECO:0007669"/>
    <property type="project" value="InterPro"/>
</dbReference>
<evidence type="ECO:0000256" key="1">
    <source>
        <dbReference type="ARBA" id="ARBA00005901"/>
    </source>
</evidence>
<dbReference type="GO" id="GO:0005524">
    <property type="term" value="F:ATP binding"/>
    <property type="evidence" value="ECO:0007669"/>
    <property type="project" value="UniProtKB-UniRule"/>
</dbReference>
<evidence type="ECO:0000256" key="6">
    <source>
        <dbReference type="ARBA" id="ARBA00023310"/>
    </source>
</evidence>
<name>A0A1Q6DUT5_METT1</name>
<keyword evidence="5 7" id="KW-0472">Membrane</keyword>
<dbReference type="InterPro" id="IPR002842">
    <property type="entry name" value="ATPase_V1_Esu"/>
</dbReference>
<evidence type="ECO:0000256" key="8">
    <source>
        <dbReference type="SAM" id="Coils"/>
    </source>
</evidence>
<dbReference type="Gene3D" id="1.20.5.620">
    <property type="entry name" value="F1F0 ATP synthase subunit B, membrane domain"/>
    <property type="match status" value="1"/>
</dbReference>
<dbReference type="SUPFAM" id="SSF160527">
    <property type="entry name" value="V-type ATPase subunit E-like"/>
    <property type="match status" value="1"/>
</dbReference>
<dbReference type="AlphaFoldDB" id="A0A1Q6DUT5"/>
<evidence type="ECO:0000256" key="3">
    <source>
        <dbReference type="ARBA" id="ARBA00022781"/>
    </source>
</evidence>
<dbReference type="InParanoid" id="A0A1Q6DUT5"/>
<dbReference type="GO" id="GO:0005886">
    <property type="term" value="C:plasma membrane"/>
    <property type="evidence" value="ECO:0007669"/>
    <property type="project" value="UniProtKB-SubCell"/>
</dbReference>
<dbReference type="FunCoup" id="A0A1Q6DUT5">
    <property type="interactions" value="12"/>
</dbReference>
<dbReference type="STRING" id="1903181.BTN85_0600"/>
<sequence length="203" mass="23383">MSTQGVEKVVNRIEENSKEEAEEIISDAKEEAEEILDEARKKAETEKQEIIEKGKEKADREKNRMISEAKLENRRKILETKEEIISEIFEETLRRLEEGEVDKRDILGRIVKSAGIELGGGSLTVSSKEDELDLIKDMKNNLEDQITEKTGNKTSIALDEPIEDGGVIVRDPEDQTKINKTYRKIIDRRRNDLRQKLDEILFS</sequence>
<gene>
    <name evidence="7" type="primary">atpE</name>
    <name evidence="9" type="ORF">BTN85_0600</name>
</gene>
<dbReference type="SUPFAM" id="SSF81573">
    <property type="entry name" value="F1F0 ATP synthase subunit B, membrane domain"/>
    <property type="match status" value="1"/>
</dbReference>
<protein>
    <recommendedName>
        <fullName evidence="7">A-type ATP synthase subunit E</fullName>
    </recommendedName>
</protein>
<keyword evidence="7" id="KW-1003">Cell membrane</keyword>
<comment type="caution">
    <text evidence="9">The sequence shown here is derived from an EMBL/GenBank/DDBJ whole genome shotgun (WGS) entry which is preliminary data.</text>
</comment>
<keyword evidence="8" id="KW-0175">Coiled coil</keyword>
<dbReference type="GO" id="GO:0046933">
    <property type="term" value="F:proton-transporting ATP synthase activity, rotational mechanism"/>
    <property type="evidence" value="ECO:0007669"/>
    <property type="project" value="UniProtKB-UniRule"/>
</dbReference>
<keyword evidence="2 7" id="KW-0813">Transport</keyword>
<proteinExistence type="inferred from homology"/>
<dbReference type="InterPro" id="IPR028987">
    <property type="entry name" value="ATP_synth_B-like_membr_sf"/>
</dbReference>
<feature type="coiled-coil region" evidence="8">
    <location>
        <begin position="11"/>
        <end position="56"/>
    </location>
</feature>
<keyword evidence="3 7" id="KW-0375">Hydrogen ion transport</keyword>
<evidence type="ECO:0000256" key="4">
    <source>
        <dbReference type="ARBA" id="ARBA00023065"/>
    </source>
</evidence>
<evidence type="ECO:0000313" key="10">
    <source>
        <dbReference type="Proteomes" id="UP000185744"/>
    </source>
</evidence>
<dbReference type="EMBL" id="MSDW01000001">
    <property type="protein sequence ID" value="OKY78115.1"/>
    <property type="molecule type" value="Genomic_DNA"/>
</dbReference>
<evidence type="ECO:0000313" key="9">
    <source>
        <dbReference type="EMBL" id="OKY78115.1"/>
    </source>
</evidence>
<dbReference type="GO" id="GO:0033178">
    <property type="term" value="C:proton-transporting two-sector ATPase complex, catalytic domain"/>
    <property type="evidence" value="ECO:0007669"/>
    <property type="project" value="InterPro"/>
</dbReference>
<organism evidence="9 10">
    <name type="scientific">Methanohalarchaeum thermophilum</name>
    <dbReference type="NCBI Taxonomy" id="1903181"/>
    <lineage>
        <taxon>Archaea</taxon>
        <taxon>Methanobacteriati</taxon>
        <taxon>Methanobacteriota</taxon>
        <taxon>Methanonatronarchaeia</taxon>
        <taxon>Methanonatronarchaeales</taxon>
        <taxon>Methanonatronarchaeaceae</taxon>
        <taxon>Candidatus Methanohalarchaeum</taxon>
    </lineage>
</organism>